<keyword evidence="2" id="KW-0560">Oxidoreductase</keyword>
<proteinExistence type="inferred from homology"/>
<organism evidence="4 5">
    <name type="scientific">Pontibacter toksunensis</name>
    <dbReference type="NCBI Taxonomy" id="1332631"/>
    <lineage>
        <taxon>Bacteria</taxon>
        <taxon>Pseudomonadati</taxon>
        <taxon>Bacteroidota</taxon>
        <taxon>Cytophagia</taxon>
        <taxon>Cytophagales</taxon>
        <taxon>Hymenobacteraceae</taxon>
        <taxon>Pontibacter</taxon>
    </lineage>
</organism>
<dbReference type="SUPFAM" id="SSF55469">
    <property type="entry name" value="FMN-dependent nitroreductase-like"/>
    <property type="match status" value="1"/>
</dbReference>
<accession>A0ABW6BVD4</accession>
<protein>
    <submittedName>
        <fullName evidence="4">Nitroreductase family protein</fullName>
    </submittedName>
</protein>
<sequence length="167" mass="18667">MISTEKNIAVHNLIEERWSPRAFEDKSVDEEQLQTLFEAARWAPSAMNEQPWRFIYAVKEDKENFDRLFSCLVEGNNWAKHASALFISVVKLNYDYNGNPNTVALHDLGLATGNLLLQATDLGLHVHLMGGFKAEKAREVLGIPEGYAPVAMGAVGLPEILKAFLKL</sequence>
<evidence type="ECO:0000256" key="1">
    <source>
        <dbReference type="ARBA" id="ARBA00007118"/>
    </source>
</evidence>
<comment type="caution">
    <text evidence="4">The sequence shown here is derived from an EMBL/GenBank/DDBJ whole genome shotgun (WGS) entry which is preliminary data.</text>
</comment>
<comment type="similarity">
    <text evidence="1">Belongs to the nitroreductase family.</text>
</comment>
<dbReference type="Gene3D" id="3.40.109.10">
    <property type="entry name" value="NADH Oxidase"/>
    <property type="match status" value="1"/>
</dbReference>
<evidence type="ECO:0000313" key="5">
    <source>
        <dbReference type="Proteomes" id="UP001597641"/>
    </source>
</evidence>
<dbReference type="InterPro" id="IPR000415">
    <property type="entry name" value="Nitroreductase-like"/>
</dbReference>
<evidence type="ECO:0000313" key="4">
    <source>
        <dbReference type="EMBL" id="MFD3001754.1"/>
    </source>
</evidence>
<dbReference type="Proteomes" id="UP001597641">
    <property type="component" value="Unassembled WGS sequence"/>
</dbReference>
<dbReference type="InterPro" id="IPR029479">
    <property type="entry name" value="Nitroreductase"/>
</dbReference>
<evidence type="ECO:0000259" key="3">
    <source>
        <dbReference type="Pfam" id="PF00881"/>
    </source>
</evidence>
<dbReference type="Pfam" id="PF00881">
    <property type="entry name" value="Nitroreductase"/>
    <property type="match status" value="1"/>
</dbReference>
<dbReference type="EMBL" id="JBHUOX010000011">
    <property type="protein sequence ID" value="MFD3001754.1"/>
    <property type="molecule type" value="Genomic_DNA"/>
</dbReference>
<gene>
    <name evidence="4" type="ORF">ACFS7Z_15380</name>
</gene>
<dbReference type="RefSeq" id="WP_377486210.1">
    <property type="nucleotide sequence ID" value="NZ_JBHUOX010000011.1"/>
</dbReference>
<feature type="domain" description="Nitroreductase" evidence="3">
    <location>
        <begin position="14"/>
        <end position="156"/>
    </location>
</feature>
<evidence type="ECO:0000256" key="2">
    <source>
        <dbReference type="ARBA" id="ARBA00023002"/>
    </source>
</evidence>
<reference evidence="5" key="1">
    <citation type="journal article" date="2019" name="Int. J. Syst. Evol. Microbiol.">
        <title>The Global Catalogue of Microorganisms (GCM) 10K type strain sequencing project: providing services to taxonomists for standard genome sequencing and annotation.</title>
        <authorList>
            <consortium name="The Broad Institute Genomics Platform"/>
            <consortium name="The Broad Institute Genome Sequencing Center for Infectious Disease"/>
            <person name="Wu L."/>
            <person name="Ma J."/>
        </authorList>
    </citation>
    <scope>NUCLEOTIDE SEQUENCE [LARGE SCALE GENOMIC DNA]</scope>
    <source>
        <strain evidence="5">KCTC 23984</strain>
    </source>
</reference>
<name>A0ABW6BVD4_9BACT</name>
<keyword evidence="5" id="KW-1185">Reference proteome</keyword>
<dbReference type="PANTHER" id="PTHR43673">
    <property type="entry name" value="NAD(P)H NITROREDUCTASE YDGI-RELATED"/>
    <property type="match status" value="1"/>
</dbReference>
<dbReference type="CDD" id="cd02138">
    <property type="entry name" value="TdsD-like"/>
    <property type="match status" value="1"/>
</dbReference>
<dbReference type="PANTHER" id="PTHR43673:SF10">
    <property type="entry name" value="NADH DEHYDROGENASE_NAD(P)H NITROREDUCTASE XCC3605-RELATED"/>
    <property type="match status" value="1"/>
</dbReference>